<dbReference type="Pfam" id="PF13676">
    <property type="entry name" value="TIR_2"/>
    <property type="match status" value="1"/>
</dbReference>
<protein>
    <recommendedName>
        <fullName evidence="3">TIR domain-containing protein</fullName>
    </recommendedName>
</protein>
<dbReference type="PROSITE" id="PS51113">
    <property type="entry name" value="ZF_BTK"/>
    <property type="match status" value="1"/>
</dbReference>
<keyword evidence="1" id="KW-0479">Metal-binding</keyword>
<gene>
    <name evidence="4" type="ORF">GTHE00462_LOCUS24525</name>
</gene>
<feature type="region of interest" description="Disordered" evidence="2">
    <location>
        <begin position="16"/>
        <end position="88"/>
    </location>
</feature>
<feature type="region of interest" description="Disordered" evidence="2">
    <location>
        <begin position="265"/>
        <end position="289"/>
    </location>
</feature>
<evidence type="ECO:0000313" key="4">
    <source>
        <dbReference type="EMBL" id="CAE2316479.1"/>
    </source>
</evidence>
<proteinExistence type="predicted"/>
<reference evidence="4" key="1">
    <citation type="submission" date="2021-01" db="EMBL/GenBank/DDBJ databases">
        <authorList>
            <person name="Corre E."/>
            <person name="Pelletier E."/>
            <person name="Niang G."/>
            <person name="Scheremetjew M."/>
            <person name="Finn R."/>
            <person name="Kale V."/>
            <person name="Holt S."/>
            <person name="Cochrane G."/>
            <person name="Meng A."/>
            <person name="Brown T."/>
            <person name="Cohen L."/>
        </authorList>
    </citation>
    <scope>NUCLEOTIDE SEQUENCE</scope>
    <source>
        <strain evidence="4">CCMP 2712</strain>
    </source>
</reference>
<feature type="compositionally biased region" description="Basic and acidic residues" evidence="2">
    <location>
        <begin position="33"/>
        <end position="88"/>
    </location>
</feature>
<organism evidence="4">
    <name type="scientific">Guillardia theta</name>
    <name type="common">Cryptophyte</name>
    <name type="synonym">Cryptomonas phi</name>
    <dbReference type="NCBI Taxonomy" id="55529"/>
    <lineage>
        <taxon>Eukaryota</taxon>
        <taxon>Cryptophyceae</taxon>
        <taxon>Pyrenomonadales</taxon>
        <taxon>Geminigeraceae</taxon>
        <taxon>Guillardia</taxon>
    </lineage>
</organism>
<dbReference type="Gene3D" id="3.40.50.10140">
    <property type="entry name" value="Toll/interleukin-1 receptor homology (TIR) domain"/>
    <property type="match status" value="1"/>
</dbReference>
<dbReference type="GO" id="GO:0035556">
    <property type="term" value="P:intracellular signal transduction"/>
    <property type="evidence" value="ECO:0007669"/>
    <property type="project" value="InterPro"/>
</dbReference>
<evidence type="ECO:0000256" key="2">
    <source>
        <dbReference type="SAM" id="MobiDB-lite"/>
    </source>
</evidence>
<dbReference type="PANTHER" id="PTHR46270">
    <property type="entry name" value="ARMADILLO-TYPE FOLD-RELATED"/>
    <property type="match status" value="1"/>
</dbReference>
<dbReference type="GO" id="GO:0008270">
    <property type="term" value="F:zinc ion binding"/>
    <property type="evidence" value="ECO:0007669"/>
    <property type="project" value="UniProtKB-KW"/>
</dbReference>
<dbReference type="InterPro" id="IPR035897">
    <property type="entry name" value="Toll_tir_struct_dom_sf"/>
</dbReference>
<keyword evidence="1" id="KW-0863">Zinc-finger</keyword>
<keyword evidence="1" id="KW-0862">Zinc</keyword>
<dbReference type="PANTHER" id="PTHR46270:SF6">
    <property type="entry name" value="TIR DOMAIN-CONTAINING PROTEIN"/>
    <property type="match status" value="1"/>
</dbReference>
<feature type="domain" description="TIR" evidence="3">
    <location>
        <begin position="559"/>
        <end position="644"/>
    </location>
</feature>
<dbReference type="InterPro" id="IPR001562">
    <property type="entry name" value="Znf_Btk_motif"/>
</dbReference>
<evidence type="ECO:0000256" key="1">
    <source>
        <dbReference type="PROSITE-ProRule" id="PRU00432"/>
    </source>
</evidence>
<dbReference type="AlphaFoldDB" id="A0A7S4L6C3"/>
<dbReference type="InterPro" id="IPR000157">
    <property type="entry name" value="TIR_dom"/>
</dbReference>
<sequence length="819" mass="92297">MGFVGCFGCFSRKKVAPEELSEGNELPNAFPTEQRHVEQHDPPDDRTDQNHITEKKQREREKQQEQKEEQVREKEQGNSKEELVREQDREQDIEVFLDDNKLSKNSELIANKLEPMQDIQELKEEYLLHKISTIGGESQAERERKETILLCHSRCRLAVKSTRFQVVTEKRPNTLSGRSEVFRHAVRCIVLVDYHATKSVDFEASLSFIKVLRKPVFATKLDSYFNPTGSVAAICKAYGTWFNSWDELAKELKVADSFTFEDADTVEKENSFEETKAGESPESEKNEELEQRHDLFFSACEDEGRLIAKHLEQDVLVQGLFSHIQRSTGHMDRDMDLIKRSKLVVFVITEGTAWSSLQLIHLEAARSWKRQLLPIKREGVPLGDGWLSLALAGKLYYEIDPSDLSKLRVPFKENPNSPIRIADSTPAIEMLRAAQALMLLANRKVIDYDHLFEERNEQIVSIYKQEALAAGVKEEEAETICNHLDVSPASSVLEEANAAASVTEEQVSGFPPAVELLPAQQALQMTDIRYTITRLEHVPPQEVCDEFGIPIPGLMFDLMISYEWGSQEQAIDYFFQLRMQNVKLWFDVMGNMQGNMNAAMAAAVESAACLLVLLSERYEKSINCRLELEYAVSINKPIVFLCLPSYDVLSMAGWIKEIIGEPMQVYPAAEGSAEVASKYLVLQGSAPSVRGVPLPNVIATAVRRLAQLRNSRTRPCRDATPLLFLKTRALISAAASASETSGMVVCSRCKTLFNPLVSSEGKCRKHSSYYMGGTIMAGRWVCCNDNDKDGPGCTPCSHMAEARTWTLMQGYGTHTWEPA</sequence>
<dbReference type="SUPFAM" id="SSF52200">
    <property type="entry name" value="Toll/Interleukin receptor TIR domain"/>
    <property type="match status" value="1"/>
</dbReference>
<accession>A0A7S4L6C3</accession>
<evidence type="ECO:0000259" key="3">
    <source>
        <dbReference type="Pfam" id="PF13676"/>
    </source>
</evidence>
<name>A0A7S4L6C3_GUITH</name>
<dbReference type="EMBL" id="HBKN01031553">
    <property type="protein sequence ID" value="CAE2316479.1"/>
    <property type="molecule type" value="Transcribed_RNA"/>
</dbReference>